<name>A0AAN5BQ67_ASPOZ</name>
<keyword evidence="1" id="KW-0732">Signal</keyword>
<reference evidence="2" key="1">
    <citation type="submission" date="2023-04" db="EMBL/GenBank/DDBJ databases">
        <title>Aspergillus oryzae NBRC 4228.</title>
        <authorList>
            <person name="Ichikawa N."/>
            <person name="Sato H."/>
            <person name="Tonouchi N."/>
        </authorList>
    </citation>
    <scope>NUCLEOTIDE SEQUENCE</scope>
    <source>
        <strain evidence="2">NBRC 4228</strain>
    </source>
</reference>
<sequence>MLSLVIFTLLEIFYQSELKICKEELPTPVPKLLQSGGFCSLPGGQHWPALVVSAHRSQISHSPRNSKAAPAHVGAIPLHSPHWYRDCRGHGIRRVVKIIGVEKFKVFVPVRRHIDKRMPV</sequence>
<feature type="signal peptide" evidence="1">
    <location>
        <begin position="1"/>
        <end position="18"/>
    </location>
</feature>
<protein>
    <submittedName>
        <fullName evidence="2">Unnamed protein product</fullName>
    </submittedName>
</protein>
<dbReference type="AlphaFoldDB" id="A0AAN5BQ67"/>
<proteinExistence type="predicted"/>
<comment type="caution">
    <text evidence="2">The sequence shown here is derived from an EMBL/GenBank/DDBJ whole genome shotgun (WGS) entry which is preliminary data.</text>
</comment>
<evidence type="ECO:0000313" key="2">
    <source>
        <dbReference type="EMBL" id="GMG27078.1"/>
    </source>
</evidence>
<feature type="chain" id="PRO_5043037743" evidence="1">
    <location>
        <begin position="19"/>
        <end position="120"/>
    </location>
</feature>
<gene>
    <name evidence="2" type="ORF">Aory04_000376700</name>
</gene>
<organism evidence="2 3">
    <name type="scientific">Aspergillus oryzae</name>
    <name type="common">Yellow koji mold</name>
    <dbReference type="NCBI Taxonomy" id="5062"/>
    <lineage>
        <taxon>Eukaryota</taxon>
        <taxon>Fungi</taxon>
        <taxon>Dikarya</taxon>
        <taxon>Ascomycota</taxon>
        <taxon>Pezizomycotina</taxon>
        <taxon>Eurotiomycetes</taxon>
        <taxon>Eurotiomycetidae</taxon>
        <taxon>Eurotiales</taxon>
        <taxon>Aspergillaceae</taxon>
        <taxon>Aspergillus</taxon>
        <taxon>Aspergillus subgen. Circumdati</taxon>
    </lineage>
</organism>
<accession>A0AAN5BQ67</accession>
<evidence type="ECO:0000313" key="3">
    <source>
        <dbReference type="Proteomes" id="UP001165205"/>
    </source>
</evidence>
<dbReference type="Proteomes" id="UP001165205">
    <property type="component" value="Unassembled WGS sequence"/>
</dbReference>
<dbReference type="EMBL" id="BSYA01000032">
    <property type="protein sequence ID" value="GMG27078.1"/>
    <property type="molecule type" value="Genomic_DNA"/>
</dbReference>
<evidence type="ECO:0000256" key="1">
    <source>
        <dbReference type="SAM" id="SignalP"/>
    </source>
</evidence>